<evidence type="ECO:0000313" key="2">
    <source>
        <dbReference type="Proteomes" id="UP001215598"/>
    </source>
</evidence>
<evidence type="ECO:0000313" key="1">
    <source>
        <dbReference type="EMBL" id="KAJ7717352.1"/>
    </source>
</evidence>
<reference evidence="1" key="1">
    <citation type="submission" date="2023-03" db="EMBL/GenBank/DDBJ databases">
        <title>Massive genome expansion in bonnet fungi (Mycena s.s.) driven by repeated elements and novel gene families across ecological guilds.</title>
        <authorList>
            <consortium name="Lawrence Berkeley National Laboratory"/>
            <person name="Harder C.B."/>
            <person name="Miyauchi S."/>
            <person name="Viragh M."/>
            <person name="Kuo A."/>
            <person name="Thoen E."/>
            <person name="Andreopoulos B."/>
            <person name="Lu D."/>
            <person name="Skrede I."/>
            <person name="Drula E."/>
            <person name="Henrissat B."/>
            <person name="Morin E."/>
            <person name="Kohler A."/>
            <person name="Barry K."/>
            <person name="LaButti K."/>
            <person name="Morin E."/>
            <person name="Salamov A."/>
            <person name="Lipzen A."/>
            <person name="Mereny Z."/>
            <person name="Hegedus B."/>
            <person name="Baldrian P."/>
            <person name="Stursova M."/>
            <person name="Weitz H."/>
            <person name="Taylor A."/>
            <person name="Grigoriev I.V."/>
            <person name="Nagy L.G."/>
            <person name="Martin F."/>
            <person name="Kauserud H."/>
        </authorList>
    </citation>
    <scope>NUCLEOTIDE SEQUENCE</scope>
    <source>
        <strain evidence="1">CBHHK182m</strain>
    </source>
</reference>
<dbReference type="EMBL" id="JARKIB010000278">
    <property type="protein sequence ID" value="KAJ7717352.1"/>
    <property type="molecule type" value="Genomic_DNA"/>
</dbReference>
<dbReference type="AlphaFoldDB" id="A0AAD7HC75"/>
<accession>A0AAD7HC75</accession>
<organism evidence="1 2">
    <name type="scientific">Mycena metata</name>
    <dbReference type="NCBI Taxonomy" id="1033252"/>
    <lineage>
        <taxon>Eukaryota</taxon>
        <taxon>Fungi</taxon>
        <taxon>Dikarya</taxon>
        <taxon>Basidiomycota</taxon>
        <taxon>Agaricomycotina</taxon>
        <taxon>Agaricomycetes</taxon>
        <taxon>Agaricomycetidae</taxon>
        <taxon>Agaricales</taxon>
        <taxon>Marasmiineae</taxon>
        <taxon>Mycenaceae</taxon>
        <taxon>Mycena</taxon>
    </lineage>
</organism>
<dbReference type="Proteomes" id="UP001215598">
    <property type="component" value="Unassembled WGS sequence"/>
</dbReference>
<name>A0AAD7HC75_9AGAR</name>
<gene>
    <name evidence="1" type="ORF">B0H16DRAFT_1476163</name>
</gene>
<protein>
    <recommendedName>
        <fullName evidence="3">Fungal N-terminal domain-containing protein</fullName>
    </recommendedName>
</protein>
<sequence length="255" mass="28759">MYDTAPDTEDFRPVENNADTEDFASVIRKCETSAFSECLVLRSERHVTRSGRDSDTQCRLPVATRPFSLPSRLPTYMAEIIGLVASVLQLVTTIISTRDYVEGFANASKDQKEFVAEVESLKTMLLEVETRFKTNNLKVFGILNGVQQFEEPLERLKEKMGQLTKKLGTKGTVAKAYDRLIWPLWGKRDLQEGLNTIERFKTLLPSNRCNSLLLTTNKTIQEITVPSSTRSKVLLRSTNKTTQSANKEIGVEFIG</sequence>
<keyword evidence="2" id="KW-1185">Reference proteome</keyword>
<proteinExistence type="predicted"/>
<comment type="caution">
    <text evidence="1">The sequence shown here is derived from an EMBL/GenBank/DDBJ whole genome shotgun (WGS) entry which is preliminary data.</text>
</comment>
<evidence type="ECO:0008006" key="3">
    <source>
        <dbReference type="Google" id="ProtNLM"/>
    </source>
</evidence>